<dbReference type="EMBL" id="VIEB01000715">
    <property type="protein sequence ID" value="TQD82569.1"/>
    <property type="molecule type" value="Genomic_DNA"/>
</dbReference>
<evidence type="ECO:0000313" key="7">
    <source>
        <dbReference type="EMBL" id="TQD82569.1"/>
    </source>
</evidence>
<organism evidence="7 8">
    <name type="scientific">Malus baccata</name>
    <name type="common">Siberian crab apple</name>
    <name type="synonym">Pyrus baccata</name>
    <dbReference type="NCBI Taxonomy" id="106549"/>
    <lineage>
        <taxon>Eukaryota</taxon>
        <taxon>Viridiplantae</taxon>
        <taxon>Streptophyta</taxon>
        <taxon>Embryophyta</taxon>
        <taxon>Tracheophyta</taxon>
        <taxon>Spermatophyta</taxon>
        <taxon>Magnoliopsida</taxon>
        <taxon>eudicotyledons</taxon>
        <taxon>Gunneridae</taxon>
        <taxon>Pentapetalae</taxon>
        <taxon>rosids</taxon>
        <taxon>fabids</taxon>
        <taxon>Rosales</taxon>
        <taxon>Rosaceae</taxon>
        <taxon>Amygdaloideae</taxon>
        <taxon>Maleae</taxon>
        <taxon>Malus</taxon>
    </lineage>
</organism>
<feature type="domain" description="DEAD/DEAH-box helicase" evidence="6">
    <location>
        <begin position="253"/>
        <end position="362"/>
    </location>
</feature>
<dbReference type="GO" id="GO:0016787">
    <property type="term" value="F:hydrolase activity"/>
    <property type="evidence" value="ECO:0007669"/>
    <property type="project" value="UniProtKB-KW"/>
</dbReference>
<evidence type="ECO:0000256" key="4">
    <source>
        <dbReference type="ARBA" id="ARBA00022840"/>
    </source>
</evidence>
<evidence type="ECO:0000256" key="3">
    <source>
        <dbReference type="ARBA" id="ARBA00022806"/>
    </source>
</evidence>
<evidence type="ECO:0000313" key="8">
    <source>
        <dbReference type="Proteomes" id="UP000315295"/>
    </source>
</evidence>
<keyword evidence="1" id="KW-0547">Nucleotide-binding</keyword>
<dbReference type="Proteomes" id="UP000315295">
    <property type="component" value="Unassembled WGS sequence"/>
</dbReference>
<feature type="compositionally biased region" description="Basic residues" evidence="5">
    <location>
        <begin position="10"/>
        <end position="21"/>
    </location>
</feature>
<keyword evidence="8" id="KW-1185">Reference proteome</keyword>
<protein>
    <recommendedName>
        <fullName evidence="6">DEAD/DEAH-box helicase domain-containing protein</fullName>
    </recommendedName>
</protein>
<dbReference type="Pfam" id="PF00270">
    <property type="entry name" value="DEAD"/>
    <property type="match status" value="1"/>
</dbReference>
<dbReference type="GO" id="GO:0005524">
    <property type="term" value="F:ATP binding"/>
    <property type="evidence" value="ECO:0007669"/>
    <property type="project" value="UniProtKB-KW"/>
</dbReference>
<dbReference type="InterPro" id="IPR011545">
    <property type="entry name" value="DEAD/DEAH_box_helicase_dom"/>
</dbReference>
<dbReference type="STRING" id="106549.A0A540L8E1"/>
<keyword evidence="3" id="KW-0347">Helicase</keyword>
<accession>A0A540L8E1</accession>
<feature type="region of interest" description="Disordered" evidence="5">
    <location>
        <begin position="1"/>
        <end position="32"/>
    </location>
</feature>
<name>A0A540L8E1_MALBA</name>
<evidence type="ECO:0000256" key="1">
    <source>
        <dbReference type="ARBA" id="ARBA00022741"/>
    </source>
</evidence>
<keyword evidence="2" id="KW-0378">Hydrolase</keyword>
<dbReference type="SUPFAM" id="SSF52540">
    <property type="entry name" value="P-loop containing nucleoside triphosphate hydrolases"/>
    <property type="match status" value="1"/>
</dbReference>
<evidence type="ECO:0000256" key="2">
    <source>
        <dbReference type="ARBA" id="ARBA00022801"/>
    </source>
</evidence>
<reference evidence="7 8" key="1">
    <citation type="journal article" date="2019" name="G3 (Bethesda)">
        <title>Sequencing of a Wild Apple (Malus baccata) Genome Unravels the Differences Between Cultivated and Wild Apple Species Regarding Disease Resistance and Cold Tolerance.</title>
        <authorList>
            <person name="Chen X."/>
        </authorList>
    </citation>
    <scope>NUCLEOTIDE SEQUENCE [LARGE SCALE GENOMIC DNA]</scope>
    <source>
        <strain evidence="8">cv. Shandingzi</strain>
        <tissue evidence="7">Leaves</tissue>
    </source>
</reference>
<dbReference type="Gene3D" id="3.40.50.300">
    <property type="entry name" value="P-loop containing nucleotide triphosphate hydrolases"/>
    <property type="match status" value="3"/>
</dbReference>
<dbReference type="AlphaFoldDB" id="A0A540L8E1"/>
<keyword evidence="4" id="KW-0067">ATP-binding</keyword>
<sequence>MAKGDDAVRKKQNNVKRKKLHNKNDRSSSAISARVASIIAAKKRRHSGKRRKCQGMCFSLPTLDDPFNDRNGAKDFEKRVTKKSMLPHKREKAILNEKSEETLDIEMVDSPAQKKEMVTILKDEVKKSLTSINTTADRSRMDPGETKTQLDGNGSIYGHQEKVCENLDCPSKYLIQCLNAIENSLSCDGTYNNEEDKPLFVSTWGVEFWKCFSAGKDILETSGTSSTMEQIAWMVSCAADSVSRKDEEGLSVTSPYLLFLVPSQEKATKVRSVCKPLKALGIHTVSIHPGASLDHQIEGLKSSEPEIMISTPERLLELLSLKAIDLSGVSLLVVDGLESFYSEGCFDKINSIRQSISGKTHTVVFNDYHRYACVRVVQNLLTGSVHRLSLNSSLTSQSACIIQSVNMCLLKEKLPKAIGVLDQAYRGRHQPQASKVLYIVGKDEKHRKLATALKFKGYSISSNSVFSEVGNSVESKGRTRPTVSMIHIDQIGATDFSEYECVVLPDLTLSIDSYVQILTRMARYSVNGVLHSFFAREDAKLAAPLIKILEEYDLLDGNFSEVICRYAAIGVLDQAYRGRHQPQASKVLYIVGKDEKHRKLATALKFKGYSISSNSVFSEVGNSVESKGRTRPTVSMIHIDQIGATDFSEYECVVLPDLILSIDSYVQILVSMARYSVNGVLHSFFSREDAKLAAPLIKILEQCGQAVPDALRKMSS</sequence>
<dbReference type="GO" id="GO:0004386">
    <property type="term" value="F:helicase activity"/>
    <property type="evidence" value="ECO:0007669"/>
    <property type="project" value="UniProtKB-KW"/>
</dbReference>
<gene>
    <name evidence="7" type="ORF">C1H46_031885</name>
</gene>
<evidence type="ECO:0000259" key="6">
    <source>
        <dbReference type="Pfam" id="PF00270"/>
    </source>
</evidence>
<dbReference type="GO" id="GO:0003676">
    <property type="term" value="F:nucleic acid binding"/>
    <property type="evidence" value="ECO:0007669"/>
    <property type="project" value="InterPro"/>
</dbReference>
<proteinExistence type="predicted"/>
<dbReference type="PANTHER" id="PTHR47960">
    <property type="entry name" value="DEAD-BOX ATP-DEPENDENT RNA HELICASE 50"/>
    <property type="match status" value="1"/>
</dbReference>
<dbReference type="InterPro" id="IPR027417">
    <property type="entry name" value="P-loop_NTPase"/>
</dbReference>
<comment type="caution">
    <text evidence="7">The sequence shown here is derived from an EMBL/GenBank/DDBJ whole genome shotgun (WGS) entry which is preliminary data.</text>
</comment>
<evidence type="ECO:0000256" key="5">
    <source>
        <dbReference type="SAM" id="MobiDB-lite"/>
    </source>
</evidence>